<keyword evidence="1" id="KW-0853">WD repeat</keyword>
<feature type="region of interest" description="Disordered" evidence="2">
    <location>
        <begin position="727"/>
        <end position="894"/>
    </location>
</feature>
<dbReference type="EMBL" id="JACEFF010000833">
    <property type="protein sequence ID" value="KAH9630177.1"/>
    <property type="molecule type" value="Genomic_DNA"/>
</dbReference>
<dbReference type="InterPro" id="IPR057452">
    <property type="entry name" value="BRWD/PHIP_N"/>
</dbReference>
<dbReference type="Pfam" id="PF00400">
    <property type="entry name" value="WD40"/>
    <property type="match status" value="5"/>
</dbReference>
<name>A0A922M4F7_SPOEX</name>
<evidence type="ECO:0000313" key="5">
    <source>
        <dbReference type="Proteomes" id="UP000814243"/>
    </source>
</evidence>
<dbReference type="InterPro" id="IPR015943">
    <property type="entry name" value="WD40/YVTN_repeat-like_dom_sf"/>
</dbReference>
<feature type="domain" description="BRWD/PHIP N-terminal" evidence="3">
    <location>
        <begin position="3"/>
        <end position="63"/>
    </location>
</feature>
<gene>
    <name evidence="4" type="ORF">HF086_000737</name>
</gene>
<evidence type="ECO:0000256" key="2">
    <source>
        <dbReference type="SAM" id="MobiDB-lite"/>
    </source>
</evidence>
<evidence type="ECO:0000256" key="1">
    <source>
        <dbReference type="PROSITE-ProRule" id="PRU00221"/>
    </source>
</evidence>
<reference evidence="4" key="1">
    <citation type="journal article" date="2021" name="G3 (Bethesda)">
        <title>Genome and transcriptome analysis of the beet armyworm Spodoptera exigua reveals targets for pest control. .</title>
        <authorList>
            <person name="Simon S."/>
            <person name="Breeschoten T."/>
            <person name="Jansen H.J."/>
            <person name="Dirks R.P."/>
            <person name="Schranz M.E."/>
            <person name="Ros V.I.D."/>
        </authorList>
    </citation>
    <scope>NUCLEOTIDE SEQUENCE</scope>
    <source>
        <strain evidence="4">TB_SE_WUR_2020</strain>
    </source>
</reference>
<feature type="repeat" description="WD" evidence="1">
    <location>
        <begin position="481"/>
        <end position="523"/>
    </location>
</feature>
<dbReference type="AlphaFoldDB" id="A0A922M4F7"/>
<dbReference type="Proteomes" id="UP000814243">
    <property type="component" value="Unassembled WGS sequence"/>
</dbReference>
<dbReference type="GO" id="GO:0006357">
    <property type="term" value="P:regulation of transcription by RNA polymerase II"/>
    <property type="evidence" value="ECO:0007669"/>
    <property type="project" value="TreeGrafter"/>
</dbReference>
<feature type="compositionally biased region" description="Low complexity" evidence="2">
    <location>
        <begin position="748"/>
        <end position="758"/>
    </location>
</feature>
<feature type="repeat" description="WD" evidence="1">
    <location>
        <begin position="205"/>
        <end position="246"/>
    </location>
</feature>
<feature type="repeat" description="WD" evidence="1">
    <location>
        <begin position="389"/>
        <end position="422"/>
    </location>
</feature>
<dbReference type="SUPFAM" id="SSF50978">
    <property type="entry name" value="WD40 repeat-like"/>
    <property type="match status" value="1"/>
</dbReference>
<evidence type="ECO:0000259" key="3">
    <source>
        <dbReference type="Pfam" id="PF25437"/>
    </source>
</evidence>
<comment type="caution">
    <text evidence="4">The sequence shown here is derived from an EMBL/GenBank/DDBJ whole genome shotgun (WGS) entry which is preliminary data.</text>
</comment>
<feature type="compositionally biased region" description="Low complexity" evidence="2">
    <location>
        <begin position="863"/>
        <end position="883"/>
    </location>
</feature>
<organism evidence="4 5">
    <name type="scientific">Spodoptera exigua</name>
    <name type="common">Beet armyworm</name>
    <name type="synonym">Noctua fulgens</name>
    <dbReference type="NCBI Taxonomy" id="7107"/>
    <lineage>
        <taxon>Eukaryota</taxon>
        <taxon>Metazoa</taxon>
        <taxon>Ecdysozoa</taxon>
        <taxon>Arthropoda</taxon>
        <taxon>Hexapoda</taxon>
        <taxon>Insecta</taxon>
        <taxon>Pterygota</taxon>
        <taxon>Neoptera</taxon>
        <taxon>Endopterygota</taxon>
        <taxon>Lepidoptera</taxon>
        <taxon>Glossata</taxon>
        <taxon>Ditrysia</taxon>
        <taxon>Noctuoidea</taxon>
        <taxon>Noctuidae</taxon>
        <taxon>Amphipyrinae</taxon>
        <taxon>Spodoptera</taxon>
    </lineage>
</organism>
<dbReference type="InterPro" id="IPR001680">
    <property type="entry name" value="WD40_rpt"/>
</dbReference>
<feature type="compositionally biased region" description="Basic residues" evidence="2">
    <location>
        <begin position="737"/>
        <end position="747"/>
    </location>
</feature>
<accession>A0A922M4F7</accession>
<dbReference type="CDD" id="cd00200">
    <property type="entry name" value="WD40"/>
    <property type="match status" value="1"/>
</dbReference>
<dbReference type="PROSITE" id="PS50082">
    <property type="entry name" value="WD_REPEATS_2"/>
    <property type="match status" value="4"/>
</dbReference>
<sequence>MEESNDELRVVPELYFLIAKFLSGGPLKETAKTLLKELESIEVLPRRLDWEGHEHAQSYDELGNIVVEASRYFHSALYFVHCILSQIFRSTHVYCVQASQHADVSWRRLASVCERAVALARLAPNQGGGAAGGAAPRLAARLSLLSETLVRPRPRYASHVVDHSLVRRLVARELGAGARRRRRGRGGAALFPARLLAGLQLQRRTLGHLSAVYCLVVDCSGRYVMTGADDMLVKVWSALDGRLLATLRGVGAEVTDVCVSADGALLACGSVDRLVRVWCLASGAPRAVLAAHAGTITSVHWAPPARRDVRWLASTSTDCSVAFWTCSPDGHFLSQPVQYVERMRPGVCHMICAAWSAGGAFLAAGSADHHVRIYTVEHEPGGPKRVLETPVHDDAVDSIAWAHRGLRFVSGSKDGSAALWTLHATQWRHVLLQPQAEGGDGKRLKMTMVCWDRSDAFVLTAVSDHSIRVWCARTAAPVRVLRGHRDEAYVLEAHPFLAGVFLSAGHDGQLFVWDAREPEPLATFHNRIEGHGDGAIFDAKWGGGASVAATDSHGHLLLLGLGRGHRLFGALPPELFFHTDYRPVVVDAQGGAHDEQTDTPPHLLPPPFLVDVEGAPHPPEFQRLVPGRESLALAQLIPMAEAPRSRIDAMIEALAGARSPRGVWRGEGVRYTAGSWQRGDAPPAPAPRALVPPLAPAVAERLHRAAADLNALEQAWYRREMRRRPLMISTAPEGTGPRRRAGRRPRAAPRSPRTVTRAPDPPEPESAASCSDTSDEWVQRAPRADPDSQHSSLDLSDSESSSSSSSQYSDWEAGAALAPPARARRRPLPTNRYVPRRAPAQPPAPPGAASPHGVQLQPLGDQAGRARAPPAAAAAADPDAAGPAPAPPDDLPDAYRPGDWITAYMFNTQIHQYSSIISLVDNIVDELVKCINKYHLTGLSSDLFPPRLQVV</sequence>
<dbReference type="InterPro" id="IPR052060">
    <property type="entry name" value="Bromo_WD_repeat"/>
</dbReference>
<dbReference type="GO" id="GO:0007010">
    <property type="term" value="P:cytoskeleton organization"/>
    <property type="evidence" value="ECO:0007669"/>
    <property type="project" value="TreeGrafter"/>
</dbReference>
<feature type="compositionally biased region" description="Low complexity" evidence="2">
    <location>
        <begin position="789"/>
        <end position="821"/>
    </location>
</feature>
<dbReference type="InterPro" id="IPR036322">
    <property type="entry name" value="WD40_repeat_dom_sf"/>
</dbReference>
<proteinExistence type="predicted"/>
<dbReference type="PROSITE" id="PS50294">
    <property type="entry name" value="WD_REPEATS_REGION"/>
    <property type="match status" value="2"/>
</dbReference>
<dbReference type="PANTHER" id="PTHR16266:SF17">
    <property type="entry name" value="BRWD3"/>
    <property type="match status" value="1"/>
</dbReference>
<dbReference type="Gene3D" id="2.130.10.10">
    <property type="entry name" value="YVTN repeat-like/Quinoprotein amine dehydrogenase"/>
    <property type="match status" value="3"/>
</dbReference>
<dbReference type="Pfam" id="PF25437">
    <property type="entry name" value="BRWD1_N"/>
    <property type="match status" value="1"/>
</dbReference>
<dbReference type="GO" id="GO:0008360">
    <property type="term" value="P:regulation of cell shape"/>
    <property type="evidence" value="ECO:0007669"/>
    <property type="project" value="TreeGrafter"/>
</dbReference>
<feature type="repeat" description="WD" evidence="1">
    <location>
        <begin position="247"/>
        <end position="288"/>
    </location>
</feature>
<protein>
    <recommendedName>
        <fullName evidence="3">BRWD/PHIP N-terminal domain-containing protein</fullName>
    </recommendedName>
</protein>
<dbReference type="GO" id="GO:0005634">
    <property type="term" value="C:nucleus"/>
    <property type="evidence" value="ECO:0007669"/>
    <property type="project" value="TreeGrafter"/>
</dbReference>
<evidence type="ECO:0000313" key="4">
    <source>
        <dbReference type="EMBL" id="KAH9630177.1"/>
    </source>
</evidence>
<dbReference type="SMART" id="SM00320">
    <property type="entry name" value="WD40"/>
    <property type="match status" value="7"/>
</dbReference>
<dbReference type="PANTHER" id="PTHR16266">
    <property type="entry name" value="WD REPEAT DOMAIN 9"/>
    <property type="match status" value="1"/>
</dbReference>